<keyword evidence="4" id="KW-0460">Magnesium</keyword>
<evidence type="ECO:0000313" key="6">
    <source>
        <dbReference type="Proteomes" id="UP000186165"/>
    </source>
</evidence>
<dbReference type="GO" id="GO:0016787">
    <property type="term" value="F:hydrolase activity"/>
    <property type="evidence" value="ECO:0007669"/>
    <property type="project" value="UniProtKB-KW"/>
</dbReference>
<dbReference type="Gene3D" id="3.40.50.1000">
    <property type="entry name" value="HAD superfamily/HAD-like"/>
    <property type="match status" value="1"/>
</dbReference>
<comment type="similarity">
    <text evidence="2">Belongs to the HAD-like hydrolase superfamily.</text>
</comment>
<dbReference type="InterPro" id="IPR051400">
    <property type="entry name" value="HAD-like_hydrolase"/>
</dbReference>
<organism evidence="5 6">
    <name type="scientific">Halodesulfurarchaeum formicicum</name>
    <dbReference type="NCBI Taxonomy" id="1873524"/>
    <lineage>
        <taxon>Archaea</taxon>
        <taxon>Methanobacteriati</taxon>
        <taxon>Methanobacteriota</taxon>
        <taxon>Stenosarchaea group</taxon>
        <taxon>Halobacteria</taxon>
        <taxon>Halobacteriales</taxon>
        <taxon>Halobacteriaceae</taxon>
        <taxon>Halodesulfurarchaeum</taxon>
    </lineage>
</organism>
<dbReference type="Gene3D" id="1.10.150.520">
    <property type="match status" value="1"/>
</dbReference>
<evidence type="ECO:0000256" key="2">
    <source>
        <dbReference type="ARBA" id="ARBA00007958"/>
    </source>
</evidence>
<dbReference type="Pfam" id="PF13419">
    <property type="entry name" value="HAD_2"/>
    <property type="match status" value="1"/>
</dbReference>
<dbReference type="AlphaFoldDB" id="A0A1J1AB46"/>
<dbReference type="InterPro" id="IPR041492">
    <property type="entry name" value="HAD_2"/>
</dbReference>
<dbReference type="SUPFAM" id="SSF56784">
    <property type="entry name" value="HAD-like"/>
    <property type="match status" value="1"/>
</dbReference>
<dbReference type="PANTHER" id="PTHR46470">
    <property type="entry name" value="N-ACYLNEURAMINATE-9-PHOSPHATASE"/>
    <property type="match status" value="1"/>
</dbReference>
<sequence>MRTVTAVCFDLDDTLYDYHEYAEAGLRSAADLLEARTGDSFHDELHELYFEAGITDGTFDRLLDRHDLPADLLDDLVTAYHSATEPLTPYDDTEDVLSVLGSNHQLGLLTDGRGGHAKLRRLGIREYFDAVLVTSTIGRSKHELTVFERMLSELSVPPWDTAYIGDDPRVDFRVPNDLGMQTVRLRRGRYADLEPAEAAAAPDREVDELASLLCYF</sequence>
<gene>
    <name evidence="5" type="ORF">HSR6_0641</name>
</gene>
<name>A0A1J1AB46_9EURY</name>
<evidence type="ECO:0000313" key="5">
    <source>
        <dbReference type="EMBL" id="APE95101.1"/>
    </source>
</evidence>
<dbReference type="KEGG" id="hhsr:HSR6_0641"/>
<dbReference type="InterPro" id="IPR006439">
    <property type="entry name" value="HAD-SF_hydro_IA"/>
</dbReference>
<accession>A0A1J1AB46</accession>
<dbReference type="EMBL" id="CP016804">
    <property type="protein sequence ID" value="APE95101.1"/>
    <property type="molecule type" value="Genomic_DNA"/>
</dbReference>
<reference evidence="6" key="1">
    <citation type="submission" date="2016-08" db="EMBL/GenBank/DDBJ databases">
        <title>Discovery of first anaerobic lithoheterotrophic haloarchae widely represented in hypersaline habitats.</title>
        <authorList>
            <person name="Sorokin D.Y."/>
            <person name="Kublanov I.V."/>
            <person name="Roman P."/>
            <person name="Sinninghe Damste J.S."/>
            <person name="Golyshin P.N."/>
            <person name="Rojo D."/>
            <person name="Ciordia S."/>
            <person name="Mena Md.C."/>
            <person name="Ferrer M."/>
            <person name="Smedile F."/>
            <person name="Messina E."/>
            <person name="La Cono V."/>
            <person name="Yakimov M.M."/>
        </authorList>
    </citation>
    <scope>NUCLEOTIDE SEQUENCE [LARGE SCALE GENOMIC DNA]</scope>
    <source>
        <strain evidence="6">HSR6</strain>
    </source>
</reference>
<comment type="cofactor">
    <cofactor evidence="1">
        <name>Mg(2+)</name>
        <dbReference type="ChEBI" id="CHEBI:18420"/>
    </cofactor>
</comment>
<protein>
    <submittedName>
        <fullName evidence="5">HAD-superfamily hydrolase, subfamily IA, variant 1</fullName>
    </submittedName>
</protein>
<keyword evidence="6" id="KW-1185">Reference proteome</keyword>
<dbReference type="InterPro" id="IPR023214">
    <property type="entry name" value="HAD_sf"/>
</dbReference>
<evidence type="ECO:0000256" key="4">
    <source>
        <dbReference type="ARBA" id="ARBA00022842"/>
    </source>
</evidence>
<evidence type="ECO:0000256" key="3">
    <source>
        <dbReference type="ARBA" id="ARBA00022801"/>
    </source>
</evidence>
<dbReference type="NCBIfam" id="TIGR01549">
    <property type="entry name" value="HAD-SF-IA-v1"/>
    <property type="match status" value="1"/>
</dbReference>
<keyword evidence="3 5" id="KW-0378">Hydrolase</keyword>
<dbReference type="SFLD" id="SFLDS00003">
    <property type="entry name" value="Haloacid_Dehalogenase"/>
    <property type="match status" value="1"/>
</dbReference>
<dbReference type="Proteomes" id="UP000186165">
    <property type="component" value="Chromosome"/>
</dbReference>
<dbReference type="SFLD" id="SFLDG01129">
    <property type="entry name" value="C1.5:_HAD__Beta-PGM__Phosphata"/>
    <property type="match status" value="1"/>
</dbReference>
<dbReference type="InterPro" id="IPR036412">
    <property type="entry name" value="HAD-like_sf"/>
</dbReference>
<proteinExistence type="inferred from homology"/>
<dbReference type="GO" id="GO:0044281">
    <property type="term" value="P:small molecule metabolic process"/>
    <property type="evidence" value="ECO:0007669"/>
    <property type="project" value="UniProtKB-ARBA"/>
</dbReference>
<evidence type="ECO:0000256" key="1">
    <source>
        <dbReference type="ARBA" id="ARBA00001946"/>
    </source>
</evidence>